<gene>
    <name evidence="2" type="ordered locus">HMPREF0389_00027</name>
</gene>
<dbReference type="SMART" id="SM00530">
    <property type="entry name" value="HTH_XRE"/>
    <property type="match status" value="1"/>
</dbReference>
<name>D6GR23_FILAD</name>
<evidence type="ECO:0000313" key="2">
    <source>
        <dbReference type="EMBL" id="EFE28114.1"/>
    </source>
</evidence>
<dbReference type="MEROPS" id="S24.001"/>
<dbReference type="Gene3D" id="2.10.109.10">
    <property type="entry name" value="Umud Fragment, subunit A"/>
    <property type="match status" value="1"/>
</dbReference>
<dbReference type="PATRIC" id="fig|546269.5.peg.638"/>
<evidence type="ECO:0000313" key="3">
    <source>
        <dbReference type="Proteomes" id="UP000007468"/>
    </source>
</evidence>
<dbReference type="SUPFAM" id="SSF51306">
    <property type="entry name" value="LexA/Signal peptidase"/>
    <property type="match status" value="1"/>
</dbReference>
<dbReference type="PANTHER" id="PTHR33516">
    <property type="entry name" value="LEXA REPRESSOR"/>
    <property type="match status" value="1"/>
</dbReference>
<dbReference type="Pfam" id="PF01381">
    <property type="entry name" value="HTH_3"/>
    <property type="match status" value="1"/>
</dbReference>
<sequence length="213" mass="24061">MNQTVNVGKTIENILCEKNMTNRELSYRIGDTEVIIGRYIKGTREPNATNLSNIADVLGVSTDYLLGYSQEAKRKGVSIPILGKVVAGIPIEAVEEILDYEEITPELARTGTFFALKIQGESMEPKLFEGDIVIIRQQNNVENGEIAVVLVNRQDATVKQIIKHDNGIFLNGFNPIVYTPQFYTDDQIEELPVTLLFWKKLLNQEENFKELIK</sequence>
<accession>D6GR23</accession>
<dbReference type="AlphaFoldDB" id="D6GR23"/>
<dbReference type="SUPFAM" id="SSF47413">
    <property type="entry name" value="lambda repressor-like DNA-binding domains"/>
    <property type="match status" value="1"/>
</dbReference>
<dbReference type="RefSeq" id="WP_014262264.1">
    <property type="nucleotide sequence ID" value="NC_016630.1"/>
</dbReference>
<dbReference type="InterPro" id="IPR015927">
    <property type="entry name" value="Peptidase_S24_S26A/B/C"/>
</dbReference>
<dbReference type="Pfam" id="PF00717">
    <property type="entry name" value="Peptidase_S24"/>
    <property type="match status" value="1"/>
</dbReference>
<dbReference type="STRING" id="546269.HMPREF0389_00027"/>
<dbReference type="EMBL" id="CP002390">
    <property type="protein sequence ID" value="EFE28114.1"/>
    <property type="molecule type" value="Genomic_DNA"/>
</dbReference>
<proteinExistence type="predicted"/>
<dbReference type="Gene3D" id="1.10.260.40">
    <property type="entry name" value="lambda repressor-like DNA-binding domains"/>
    <property type="match status" value="1"/>
</dbReference>
<dbReference type="InterPro" id="IPR050077">
    <property type="entry name" value="LexA_repressor"/>
</dbReference>
<dbReference type="Proteomes" id="UP000007468">
    <property type="component" value="Chromosome"/>
</dbReference>
<dbReference type="InterPro" id="IPR039418">
    <property type="entry name" value="LexA-like"/>
</dbReference>
<organism evidence="2 3">
    <name type="scientific">Filifactor alocis (strain ATCC 35896 / CCUG 47790 / D40 B5)</name>
    <name type="common">Fusobacterium alocis</name>
    <dbReference type="NCBI Taxonomy" id="546269"/>
    <lineage>
        <taxon>Bacteria</taxon>
        <taxon>Bacillati</taxon>
        <taxon>Bacillota</taxon>
        <taxon>Clostridia</taxon>
        <taxon>Peptostreptococcales</taxon>
        <taxon>Filifactoraceae</taxon>
        <taxon>Filifactor</taxon>
    </lineage>
</organism>
<dbReference type="CDD" id="cd06529">
    <property type="entry name" value="S24_LexA-like"/>
    <property type="match status" value="1"/>
</dbReference>
<protein>
    <submittedName>
        <fullName evidence="2">LexA repressor</fullName>
    </submittedName>
</protein>
<dbReference type="InterPro" id="IPR010982">
    <property type="entry name" value="Lambda_DNA-bd_dom_sf"/>
</dbReference>
<dbReference type="CDD" id="cd00093">
    <property type="entry name" value="HTH_XRE"/>
    <property type="match status" value="1"/>
</dbReference>
<dbReference type="InterPro" id="IPR036286">
    <property type="entry name" value="LexA/Signal_pep-like_sf"/>
</dbReference>
<dbReference type="eggNOG" id="COG1974">
    <property type="taxonomic scope" value="Bacteria"/>
</dbReference>
<dbReference type="KEGG" id="faa:HMPREF0389_00027"/>
<dbReference type="PANTHER" id="PTHR33516:SF2">
    <property type="entry name" value="LEXA REPRESSOR-RELATED"/>
    <property type="match status" value="1"/>
</dbReference>
<dbReference type="GO" id="GO:0003677">
    <property type="term" value="F:DNA binding"/>
    <property type="evidence" value="ECO:0007669"/>
    <property type="project" value="InterPro"/>
</dbReference>
<reference evidence="3" key="1">
    <citation type="submission" date="2010-12" db="EMBL/GenBank/DDBJ databases">
        <title>The genome sequence of Filifactor alocis strain ATCC 35896.</title>
        <authorList>
            <consortium name="The Broad Institute Genome Sequencing Platform"/>
            <person name="Ward D."/>
            <person name="Earl A."/>
            <person name="Feldgarden M."/>
            <person name="Young S.K."/>
            <person name="Gargeya S."/>
            <person name="Zeng Q."/>
            <person name="Alvarado L."/>
            <person name="Berlin A."/>
            <person name="Bochicchio J."/>
            <person name="Chapman S.B."/>
            <person name="Chen Z."/>
            <person name="Freedman E."/>
            <person name="Gellesch M."/>
            <person name="Goldberg J."/>
            <person name="Griggs A."/>
            <person name="Gujja S."/>
            <person name="Heilman E."/>
            <person name="Heiman D."/>
            <person name="Howarth C."/>
            <person name="Mehta T."/>
            <person name="Neiman D."/>
            <person name="Pearson M."/>
            <person name="Roberts A."/>
            <person name="Saif S."/>
            <person name="Shea T."/>
            <person name="Shenoy N."/>
            <person name="Sisk P."/>
            <person name="Stolte C."/>
            <person name="Sykes S."/>
            <person name="White J."/>
            <person name="Yandava C."/>
            <person name="Izard J."/>
            <person name="Blanton J.M."/>
            <person name="Baranova O.V."/>
            <person name="Tanner A.C."/>
            <person name="Dewhirst F.E."/>
            <person name="Haas B."/>
            <person name="Nusbaum C."/>
            <person name="Birren B."/>
        </authorList>
    </citation>
    <scope>NUCLEOTIDE SEQUENCE [LARGE SCALE GENOMIC DNA]</scope>
    <source>
        <strain evidence="3">ATCC 35896 / D40 B5</strain>
    </source>
</reference>
<dbReference type="PROSITE" id="PS50943">
    <property type="entry name" value="HTH_CROC1"/>
    <property type="match status" value="1"/>
</dbReference>
<keyword evidence="3" id="KW-1185">Reference proteome</keyword>
<evidence type="ECO:0000259" key="1">
    <source>
        <dbReference type="PROSITE" id="PS50943"/>
    </source>
</evidence>
<feature type="domain" description="HTH cro/C1-type" evidence="1">
    <location>
        <begin position="11"/>
        <end position="65"/>
    </location>
</feature>
<dbReference type="InterPro" id="IPR001387">
    <property type="entry name" value="Cro/C1-type_HTH"/>
</dbReference>